<dbReference type="GO" id="GO:0006281">
    <property type="term" value="P:DNA repair"/>
    <property type="evidence" value="ECO:0007669"/>
    <property type="project" value="TreeGrafter"/>
</dbReference>
<dbReference type="NCBIfam" id="NF007892">
    <property type="entry name" value="PRK10595.1"/>
    <property type="match status" value="1"/>
</dbReference>
<dbReference type="Proteomes" id="UP000028487">
    <property type="component" value="Unassembled WGS sequence"/>
</dbReference>
<dbReference type="HOGENOM" id="CLU_118972_0_0_6"/>
<dbReference type="InterPro" id="IPR004596">
    <property type="entry name" value="Cell_div_suppressor_SulA"/>
</dbReference>
<dbReference type="EMBL" id="CBSV010000041">
    <property type="protein sequence ID" value="CDH00147.1"/>
    <property type="molecule type" value="Genomic_DNA"/>
</dbReference>
<accession>A0A077ND91</accession>
<dbReference type="Gene3D" id="3.40.50.300">
    <property type="entry name" value="P-loop containing nucleotide triphosphate hydrolases"/>
    <property type="match status" value="1"/>
</dbReference>
<evidence type="ECO:0000256" key="3">
    <source>
        <dbReference type="ARBA" id="ARBA00023210"/>
    </source>
</evidence>
<comment type="subunit">
    <text evidence="6">Interacts with FtsZ.</text>
</comment>
<feature type="region of interest" description="FtsZ binding" evidence="6">
    <location>
        <begin position="135"/>
        <end position="141"/>
    </location>
</feature>
<keyword evidence="1 6" id="KW-0132">Cell division</keyword>
<feature type="site" description="Essential for degradation by Lon protease" evidence="6">
    <location>
        <position position="197"/>
    </location>
</feature>
<organism evidence="7 8">
    <name type="scientific">Xenorhabdus bovienii str. feltiae Moldova</name>
    <dbReference type="NCBI Taxonomy" id="1398200"/>
    <lineage>
        <taxon>Bacteria</taxon>
        <taxon>Pseudomonadati</taxon>
        <taxon>Pseudomonadota</taxon>
        <taxon>Gammaproteobacteria</taxon>
        <taxon>Enterobacterales</taxon>
        <taxon>Morganellaceae</taxon>
        <taxon>Xenorhabdus</taxon>
    </lineage>
</organism>
<comment type="induction">
    <text evidence="6">By DNA damage, as part of the SOS response.</text>
</comment>
<comment type="similarity">
    <text evidence="6">Belongs to the SulA family.</text>
</comment>
<dbReference type="PANTHER" id="PTHR35369">
    <property type="entry name" value="BLR3025 PROTEIN-RELATED"/>
    <property type="match status" value="1"/>
</dbReference>
<evidence type="ECO:0000256" key="6">
    <source>
        <dbReference type="HAMAP-Rule" id="MF_01179"/>
    </source>
</evidence>
<keyword evidence="3 6" id="KW-0717">Septation</keyword>
<dbReference type="InterPro" id="IPR027417">
    <property type="entry name" value="P-loop_NTPase"/>
</dbReference>
<evidence type="ECO:0000313" key="7">
    <source>
        <dbReference type="EMBL" id="CDH00147.1"/>
    </source>
</evidence>
<dbReference type="HAMAP" id="MF_01179">
    <property type="entry name" value="SulA"/>
    <property type="match status" value="1"/>
</dbReference>
<name>A0A077ND91_XENBV</name>
<dbReference type="InterPro" id="IPR050356">
    <property type="entry name" value="SulA_CellDiv_inhibitor"/>
</dbReference>
<keyword evidence="4 6" id="KW-0742">SOS response</keyword>
<evidence type="ECO:0000256" key="5">
    <source>
        <dbReference type="ARBA" id="ARBA00023306"/>
    </source>
</evidence>
<dbReference type="PANTHER" id="PTHR35369:SF4">
    <property type="entry name" value="CELL DIVISION INHIBITOR SULA"/>
    <property type="match status" value="1"/>
</dbReference>
<keyword evidence="5 6" id="KW-0131">Cell cycle</keyword>
<evidence type="ECO:0000256" key="4">
    <source>
        <dbReference type="ARBA" id="ARBA00023236"/>
    </source>
</evidence>
<protein>
    <recommendedName>
        <fullName evidence="6">Cell division inhibitor SulA</fullName>
    </recommendedName>
</protein>
<sequence length="197" mass="22222">MGIRSSWGYLIEKKTAANGTEEEQKTDSCPVLKIDKTASITTASRLSFVESSQYDSQMVKGMVSELIYCEHQPAINHLLLPLLRQSGHENRWLLWVTPNKRLSRQWLMSSGLPLDKVVQLNQIRPVASIDAMEKALASGNYSVVLGWLPELSEYDVQKLQLAAQKGTALGFIMRPQNSAHHFKPPVNRLQISSVYYH</sequence>
<dbReference type="Pfam" id="PF03846">
    <property type="entry name" value="SulA"/>
    <property type="match status" value="1"/>
</dbReference>
<dbReference type="GO" id="GO:0009432">
    <property type="term" value="P:SOS response"/>
    <property type="evidence" value="ECO:0007669"/>
    <property type="project" value="UniProtKB-UniRule"/>
</dbReference>
<proteinExistence type="evidence at transcript level"/>
<comment type="PTM">
    <text evidence="6">Is rapidly cleaved and degraded by the Lon protease once DNA damage is repaired.</text>
</comment>
<dbReference type="InterPro" id="IPR047696">
    <property type="entry name" value="SulA_enterobact"/>
</dbReference>
<evidence type="ECO:0000313" key="8">
    <source>
        <dbReference type="Proteomes" id="UP000028487"/>
    </source>
</evidence>
<dbReference type="RefSeq" id="WP_038223195.1">
    <property type="nucleotide sequence ID" value="NZ_CAWLWD010000119.1"/>
</dbReference>
<keyword evidence="2 6" id="KW-0227">DNA damage</keyword>
<dbReference type="GO" id="GO:0000917">
    <property type="term" value="P:division septum assembly"/>
    <property type="evidence" value="ECO:0007669"/>
    <property type="project" value="UniProtKB-KW"/>
</dbReference>
<reference evidence="7" key="1">
    <citation type="submission" date="2013-07" db="EMBL/GenBank/DDBJ databases">
        <title>Sub-species coevolution in mutualistic symbiosis.</title>
        <authorList>
            <person name="Murfin K."/>
            <person name="Klassen J."/>
            <person name="Lee M."/>
            <person name="Forst S."/>
            <person name="Stock P."/>
            <person name="Goodrich-Blair H."/>
        </authorList>
    </citation>
    <scope>NUCLEOTIDE SEQUENCE [LARGE SCALE GENOMIC DNA]</scope>
    <source>
        <strain evidence="7">Feltiae Moldova</strain>
    </source>
</reference>
<evidence type="ECO:0000256" key="2">
    <source>
        <dbReference type="ARBA" id="ARBA00022763"/>
    </source>
</evidence>
<gene>
    <name evidence="6" type="primary">sulA</name>
    <name evidence="7" type="ORF">XBFM1_1350006</name>
</gene>
<dbReference type="SUPFAM" id="SSF52540">
    <property type="entry name" value="P-loop containing nucleoside triphosphate hydrolases"/>
    <property type="match status" value="1"/>
</dbReference>
<comment type="caution">
    <text evidence="6">Lacks conserved residue(s) required for the propagation of feature annotation.</text>
</comment>
<dbReference type="NCBIfam" id="TIGR00623">
    <property type="entry name" value="SOS_SulA_coli"/>
    <property type="match status" value="1"/>
</dbReference>
<comment type="function">
    <text evidence="6">Component of the SOS system and an inhibitor of cell division. Accumulation of SulA causes rapid cessation of cell division and the appearance of long, non-septate filaments. In the presence of GTP, binds a polymerization-competent form of FtsZ in a 1:1 ratio, thus inhibiting FtsZ polymerization and therefore preventing it from participating in the assembly of the Z ring. This mechanism prevents the premature segregation of damaged DNA to daughter cells during cell division.</text>
</comment>
<dbReference type="AlphaFoldDB" id="A0A077ND91"/>
<evidence type="ECO:0000256" key="1">
    <source>
        <dbReference type="ARBA" id="ARBA00022618"/>
    </source>
</evidence>
<dbReference type="GO" id="GO:0051782">
    <property type="term" value="P:negative regulation of cell division"/>
    <property type="evidence" value="ECO:0007669"/>
    <property type="project" value="UniProtKB-UniRule"/>
</dbReference>
<comment type="caution">
    <text evidence="7">The sequence shown here is derived from an EMBL/GenBank/DDBJ whole genome shotgun (WGS) entry which is preliminary data.</text>
</comment>